<gene>
    <name evidence="1" type="ORF">GOP47_0013602</name>
</gene>
<dbReference type="EMBL" id="JABFUD020000013">
    <property type="protein sequence ID" value="KAI5071351.1"/>
    <property type="molecule type" value="Genomic_DNA"/>
</dbReference>
<name>A0A9D4ZFX8_ADICA</name>
<evidence type="ECO:0000313" key="1">
    <source>
        <dbReference type="EMBL" id="KAI5071351.1"/>
    </source>
</evidence>
<protein>
    <submittedName>
        <fullName evidence="1">Uncharacterized protein</fullName>
    </submittedName>
</protein>
<sequence>MGAVIPGDESEYRRTYIRKVQRGDVIALPPRAPFTGGIMTAMSVTVFYALEIPATEQTLGAFM</sequence>
<dbReference type="Proteomes" id="UP000886520">
    <property type="component" value="Chromosome 13"/>
</dbReference>
<proteinExistence type="predicted"/>
<comment type="caution">
    <text evidence="1">The sequence shown here is derived from an EMBL/GenBank/DDBJ whole genome shotgun (WGS) entry which is preliminary data.</text>
</comment>
<dbReference type="AlphaFoldDB" id="A0A9D4ZFX8"/>
<accession>A0A9D4ZFX8</accession>
<keyword evidence="2" id="KW-1185">Reference proteome</keyword>
<organism evidence="1 2">
    <name type="scientific">Adiantum capillus-veneris</name>
    <name type="common">Maidenhair fern</name>
    <dbReference type="NCBI Taxonomy" id="13818"/>
    <lineage>
        <taxon>Eukaryota</taxon>
        <taxon>Viridiplantae</taxon>
        <taxon>Streptophyta</taxon>
        <taxon>Embryophyta</taxon>
        <taxon>Tracheophyta</taxon>
        <taxon>Polypodiopsida</taxon>
        <taxon>Polypodiidae</taxon>
        <taxon>Polypodiales</taxon>
        <taxon>Pteridineae</taxon>
        <taxon>Pteridaceae</taxon>
        <taxon>Vittarioideae</taxon>
        <taxon>Adiantum</taxon>
    </lineage>
</organism>
<evidence type="ECO:0000313" key="2">
    <source>
        <dbReference type="Proteomes" id="UP000886520"/>
    </source>
</evidence>
<reference evidence="1" key="1">
    <citation type="submission" date="2021-01" db="EMBL/GenBank/DDBJ databases">
        <title>Adiantum capillus-veneris genome.</title>
        <authorList>
            <person name="Fang Y."/>
            <person name="Liao Q."/>
        </authorList>
    </citation>
    <scope>NUCLEOTIDE SEQUENCE</scope>
    <source>
        <strain evidence="1">H3</strain>
        <tissue evidence="1">Leaf</tissue>
    </source>
</reference>